<reference evidence="1 2" key="1">
    <citation type="submission" date="2019-09" db="EMBL/GenBank/DDBJ databases">
        <title>Draft genome of the ectomycorrhizal ascomycete Sphaerosporella brunnea.</title>
        <authorList>
            <consortium name="DOE Joint Genome Institute"/>
            <person name="Benucci G.M."/>
            <person name="Marozzi G."/>
            <person name="Antonielli L."/>
            <person name="Sanchez S."/>
            <person name="Marco P."/>
            <person name="Wang X."/>
            <person name="Falini L.B."/>
            <person name="Barry K."/>
            <person name="Haridas S."/>
            <person name="Lipzen A."/>
            <person name="Labutti K."/>
            <person name="Grigoriev I.V."/>
            <person name="Murat C."/>
            <person name="Martin F."/>
            <person name="Albertini E."/>
            <person name="Donnini D."/>
            <person name="Bonito G."/>
        </authorList>
    </citation>
    <scope>NUCLEOTIDE SEQUENCE [LARGE SCALE GENOMIC DNA]</scope>
    <source>
        <strain evidence="1 2">Sb_GMNB300</strain>
    </source>
</reference>
<dbReference type="EMBL" id="VXIS01000209">
    <property type="protein sequence ID" value="KAA8896560.1"/>
    <property type="molecule type" value="Genomic_DNA"/>
</dbReference>
<comment type="caution">
    <text evidence="1">The sequence shown here is derived from an EMBL/GenBank/DDBJ whole genome shotgun (WGS) entry which is preliminary data.</text>
</comment>
<sequence>MVISRKFNPTTAVSGTAGMLIFRKFTATMIQSGTINSTSVIVIIRNFTMTTLIVISFVSVQFLGQLQHWVVWQGLKLLVATVLLAPDAAGPKLCSEPVTIVSSGYNAEPGEHITGPGAQQQEVKSNREDPSPPALQTSLLVGMGDLPSLGEDEFHKKNMILLLVPCGGGKGTLALLSFCWMQG</sequence>
<protein>
    <submittedName>
        <fullName evidence="1">Uncharacterized protein</fullName>
    </submittedName>
</protein>
<dbReference type="InParanoid" id="A0A5J5ELA9"/>
<keyword evidence="2" id="KW-1185">Reference proteome</keyword>
<dbReference type="Proteomes" id="UP000326924">
    <property type="component" value="Unassembled WGS sequence"/>
</dbReference>
<name>A0A5J5ELA9_9PEZI</name>
<accession>A0A5J5ELA9</accession>
<proteinExistence type="predicted"/>
<evidence type="ECO:0000313" key="2">
    <source>
        <dbReference type="Proteomes" id="UP000326924"/>
    </source>
</evidence>
<organism evidence="1 2">
    <name type="scientific">Sphaerosporella brunnea</name>
    <dbReference type="NCBI Taxonomy" id="1250544"/>
    <lineage>
        <taxon>Eukaryota</taxon>
        <taxon>Fungi</taxon>
        <taxon>Dikarya</taxon>
        <taxon>Ascomycota</taxon>
        <taxon>Pezizomycotina</taxon>
        <taxon>Pezizomycetes</taxon>
        <taxon>Pezizales</taxon>
        <taxon>Pyronemataceae</taxon>
        <taxon>Sphaerosporella</taxon>
    </lineage>
</organism>
<evidence type="ECO:0000313" key="1">
    <source>
        <dbReference type="EMBL" id="KAA8896560.1"/>
    </source>
</evidence>
<gene>
    <name evidence="1" type="ORF">FN846DRAFT_893247</name>
</gene>
<dbReference type="AlphaFoldDB" id="A0A5J5ELA9"/>